<feature type="transmembrane region" description="Helical" evidence="7">
    <location>
        <begin position="194"/>
        <end position="219"/>
    </location>
</feature>
<evidence type="ECO:0000259" key="8">
    <source>
        <dbReference type="Pfam" id="PF20684"/>
    </source>
</evidence>
<feature type="transmembrane region" description="Helical" evidence="7">
    <location>
        <begin position="149"/>
        <end position="174"/>
    </location>
</feature>
<evidence type="ECO:0000256" key="6">
    <source>
        <dbReference type="SAM" id="MobiDB-lite"/>
    </source>
</evidence>
<feature type="transmembrane region" description="Helical" evidence="7">
    <location>
        <begin position="116"/>
        <end position="137"/>
    </location>
</feature>
<dbReference type="Proteomes" id="UP001140502">
    <property type="component" value="Unassembled WGS sequence"/>
</dbReference>
<feature type="transmembrane region" description="Helical" evidence="7">
    <location>
        <begin position="6"/>
        <end position="23"/>
    </location>
</feature>
<feature type="region of interest" description="Disordered" evidence="6">
    <location>
        <begin position="307"/>
        <end position="364"/>
    </location>
</feature>
<dbReference type="EMBL" id="JAPEUR010000126">
    <property type="protein sequence ID" value="KAJ4319324.1"/>
    <property type="molecule type" value="Genomic_DNA"/>
</dbReference>
<feature type="transmembrane region" description="Helical" evidence="7">
    <location>
        <begin position="54"/>
        <end position="75"/>
    </location>
</feature>
<dbReference type="PANTHER" id="PTHR33048">
    <property type="entry name" value="PTH11-LIKE INTEGRAL MEMBRANE PROTEIN (AFU_ORTHOLOGUE AFUA_5G11245)"/>
    <property type="match status" value="1"/>
</dbReference>
<evidence type="ECO:0000256" key="3">
    <source>
        <dbReference type="ARBA" id="ARBA00022989"/>
    </source>
</evidence>
<dbReference type="Pfam" id="PF20684">
    <property type="entry name" value="Fung_rhodopsin"/>
    <property type="match status" value="1"/>
</dbReference>
<dbReference type="InterPro" id="IPR052337">
    <property type="entry name" value="SAT4-like"/>
</dbReference>
<evidence type="ECO:0000313" key="10">
    <source>
        <dbReference type="Proteomes" id="UP001140502"/>
    </source>
</evidence>
<keyword evidence="10" id="KW-1185">Reference proteome</keyword>
<keyword evidence="2 7" id="KW-0812">Transmembrane</keyword>
<evidence type="ECO:0000313" key="9">
    <source>
        <dbReference type="EMBL" id="KAJ4319324.1"/>
    </source>
</evidence>
<gene>
    <name evidence="9" type="ORF">N0V84_006409</name>
</gene>
<comment type="subcellular location">
    <subcellularLocation>
        <location evidence="1">Membrane</location>
        <topology evidence="1">Multi-pass membrane protein</topology>
    </subcellularLocation>
</comment>
<dbReference type="InterPro" id="IPR049326">
    <property type="entry name" value="Rhodopsin_dom_fungi"/>
</dbReference>
<feature type="transmembrane region" description="Helical" evidence="7">
    <location>
        <begin position="231"/>
        <end position="250"/>
    </location>
</feature>
<reference evidence="9" key="1">
    <citation type="submission" date="2022-10" db="EMBL/GenBank/DDBJ databases">
        <title>Tapping the CABI collections for fungal endophytes: first genome assemblies for Collariella, Neodidymelliopsis, Ascochyta clinopodiicola, Didymella pomorum, Didymosphaeria variabile, Neocosmospora piperis and Neocucurbitaria cava.</title>
        <authorList>
            <person name="Hill R."/>
        </authorList>
    </citation>
    <scope>NUCLEOTIDE SEQUENCE</scope>
    <source>
        <strain evidence="9">IMI 366586</strain>
    </source>
</reference>
<dbReference type="PANTHER" id="PTHR33048:SF2">
    <property type="entry name" value="SRPK"/>
    <property type="match status" value="1"/>
</dbReference>
<dbReference type="GO" id="GO:0016020">
    <property type="term" value="C:membrane"/>
    <property type="evidence" value="ECO:0007669"/>
    <property type="project" value="UniProtKB-SubCell"/>
</dbReference>
<organism evidence="9 10">
    <name type="scientific">Fusarium piperis</name>
    <dbReference type="NCBI Taxonomy" id="1435070"/>
    <lineage>
        <taxon>Eukaryota</taxon>
        <taxon>Fungi</taxon>
        <taxon>Dikarya</taxon>
        <taxon>Ascomycota</taxon>
        <taxon>Pezizomycotina</taxon>
        <taxon>Sordariomycetes</taxon>
        <taxon>Hypocreomycetidae</taxon>
        <taxon>Hypocreales</taxon>
        <taxon>Nectriaceae</taxon>
        <taxon>Fusarium</taxon>
        <taxon>Fusarium solani species complex</taxon>
    </lineage>
</organism>
<evidence type="ECO:0000256" key="4">
    <source>
        <dbReference type="ARBA" id="ARBA00023136"/>
    </source>
</evidence>
<dbReference type="OrthoDB" id="2988756at2759"/>
<name>A0A9W8WBW8_9HYPO</name>
<dbReference type="AlphaFoldDB" id="A0A9W8WBW8"/>
<feature type="compositionally biased region" description="Basic and acidic residues" evidence="6">
    <location>
        <begin position="345"/>
        <end position="360"/>
    </location>
</feature>
<feature type="domain" description="Rhodopsin" evidence="8">
    <location>
        <begin position="93"/>
        <end position="289"/>
    </location>
</feature>
<protein>
    <recommendedName>
        <fullName evidence="8">Rhodopsin domain-containing protein</fullName>
    </recommendedName>
</protein>
<evidence type="ECO:0000256" key="5">
    <source>
        <dbReference type="ARBA" id="ARBA00038359"/>
    </source>
</evidence>
<evidence type="ECO:0000256" key="2">
    <source>
        <dbReference type="ARBA" id="ARBA00022692"/>
    </source>
</evidence>
<comment type="similarity">
    <text evidence="5">Belongs to the SAT4 family.</text>
</comment>
<evidence type="ECO:0000256" key="7">
    <source>
        <dbReference type="SAM" id="Phobius"/>
    </source>
</evidence>
<evidence type="ECO:0000256" key="1">
    <source>
        <dbReference type="ARBA" id="ARBA00004141"/>
    </source>
</evidence>
<proteinExistence type="inferred from homology"/>
<keyword evidence="4 7" id="KW-0472">Membrane</keyword>
<sequence length="408" mass="44752">MGIEEQFVLLSIGLITIGVRVGVRWRQVGPAAWQLDDYLMPVTGMESACRGKTLTILILFIQLIFTAETIAAYLVGAKFNGLTNSYMTDAERANIDPDSREHYNRVWGSKIQVIGWSFYACILWCLKFCVTAFYGRLTSGLAHLKARVMFAYVLLAITYAAVFFTILLSCQPFHHFWQVTPDPGTLCRPTNSPAYVLVVVIPNILTDIYLLSIPLPLLWGVNISLRRRLTLMLLFSGALFIMMAGIIRAVTILSSGPEGAVSGSAWACRETFVAIIVTNLPIIQPLIRKGANLIGLSVLFSRQTKSNGESHQLRSSEMGGSRFGTRKTRTQTHPLSVPQPTAWGSDEHILPEDSDGRSTNKDGNGGIIIAQEISIQSEAASTVEARDGPRGPANDWGFKASARAPYPG</sequence>
<comment type="caution">
    <text evidence="9">The sequence shown here is derived from an EMBL/GenBank/DDBJ whole genome shotgun (WGS) entry which is preliminary data.</text>
</comment>
<feature type="region of interest" description="Disordered" evidence="6">
    <location>
        <begin position="379"/>
        <end position="408"/>
    </location>
</feature>
<keyword evidence="3 7" id="KW-1133">Transmembrane helix</keyword>
<accession>A0A9W8WBW8</accession>